<sequence length="129" mass="14020">MRRGANLDDAGMTAKTAGVPGSGALVHSQTVISEVFRPHLCTICRGGGAGPRDCGREFLDGIDLHRLSDEDKIVMDDPIHREELRAALKRLKPSKTPGGNGLPAKFGRKYANEIVDKLLKVFQEALQWG</sequence>
<comment type="caution">
    <text evidence="2">The sequence shown here is derived from an EMBL/GenBank/DDBJ whole genome shotgun (WGS) entry which is preliminary data.</text>
</comment>
<keyword evidence="3" id="KW-1185">Reference proteome</keyword>
<evidence type="ECO:0000313" key="2">
    <source>
        <dbReference type="EMBL" id="KAJ1181458.1"/>
    </source>
</evidence>
<dbReference type="Proteomes" id="UP001066276">
    <property type="component" value="Chromosome 3_2"/>
</dbReference>
<evidence type="ECO:0000313" key="3">
    <source>
        <dbReference type="Proteomes" id="UP001066276"/>
    </source>
</evidence>
<protein>
    <submittedName>
        <fullName evidence="2">Uncharacterized protein</fullName>
    </submittedName>
</protein>
<dbReference type="EMBL" id="JANPWB010000006">
    <property type="protein sequence ID" value="KAJ1181458.1"/>
    <property type="molecule type" value="Genomic_DNA"/>
</dbReference>
<name>A0AAV7TXV2_PLEWA</name>
<reference evidence="2" key="1">
    <citation type="journal article" date="2022" name="bioRxiv">
        <title>Sequencing and chromosome-scale assembly of the giantPleurodeles waltlgenome.</title>
        <authorList>
            <person name="Brown T."/>
            <person name="Elewa A."/>
            <person name="Iarovenko S."/>
            <person name="Subramanian E."/>
            <person name="Araus A.J."/>
            <person name="Petzold A."/>
            <person name="Susuki M."/>
            <person name="Suzuki K.-i.T."/>
            <person name="Hayashi T."/>
            <person name="Toyoda A."/>
            <person name="Oliveira C."/>
            <person name="Osipova E."/>
            <person name="Leigh N.D."/>
            <person name="Simon A."/>
            <person name="Yun M.H."/>
        </authorList>
    </citation>
    <scope>NUCLEOTIDE SEQUENCE</scope>
    <source>
        <strain evidence="2">20211129_DDA</strain>
        <tissue evidence="2">Liver</tissue>
    </source>
</reference>
<gene>
    <name evidence="2" type="ORF">NDU88_006665</name>
</gene>
<dbReference type="AlphaFoldDB" id="A0AAV7TXV2"/>
<proteinExistence type="predicted"/>
<feature type="region of interest" description="Disordered" evidence="1">
    <location>
        <begin position="1"/>
        <end position="20"/>
    </location>
</feature>
<evidence type="ECO:0000256" key="1">
    <source>
        <dbReference type="SAM" id="MobiDB-lite"/>
    </source>
</evidence>
<accession>A0AAV7TXV2</accession>
<organism evidence="2 3">
    <name type="scientific">Pleurodeles waltl</name>
    <name type="common">Iberian ribbed newt</name>
    <dbReference type="NCBI Taxonomy" id="8319"/>
    <lineage>
        <taxon>Eukaryota</taxon>
        <taxon>Metazoa</taxon>
        <taxon>Chordata</taxon>
        <taxon>Craniata</taxon>
        <taxon>Vertebrata</taxon>
        <taxon>Euteleostomi</taxon>
        <taxon>Amphibia</taxon>
        <taxon>Batrachia</taxon>
        <taxon>Caudata</taxon>
        <taxon>Salamandroidea</taxon>
        <taxon>Salamandridae</taxon>
        <taxon>Pleurodelinae</taxon>
        <taxon>Pleurodeles</taxon>
    </lineage>
</organism>